<dbReference type="InterPro" id="IPR000212">
    <property type="entry name" value="DNA_helicase_UvrD/REP"/>
</dbReference>
<keyword evidence="1" id="KW-0547">Nucleotide-binding</keyword>
<keyword evidence="5" id="KW-0413">Isomerase</keyword>
<evidence type="ECO:0000256" key="5">
    <source>
        <dbReference type="ARBA" id="ARBA00023235"/>
    </source>
</evidence>
<evidence type="ECO:0000256" key="2">
    <source>
        <dbReference type="ARBA" id="ARBA00022801"/>
    </source>
</evidence>
<keyword evidence="4" id="KW-0067">ATP-binding</keyword>
<feature type="domain" description="UvrD-like helicase ATP-binding" evidence="10">
    <location>
        <begin position="348"/>
        <end position="401"/>
    </location>
</feature>
<dbReference type="GO" id="GO:0003677">
    <property type="term" value="F:DNA binding"/>
    <property type="evidence" value="ECO:0007669"/>
    <property type="project" value="InterPro"/>
</dbReference>
<dbReference type="AlphaFoldDB" id="A0A8I1EH26"/>
<comment type="catalytic activity">
    <reaction evidence="8">
        <text>ATP + H2O = ADP + phosphate + H(+)</text>
        <dbReference type="Rhea" id="RHEA:13065"/>
        <dbReference type="ChEBI" id="CHEBI:15377"/>
        <dbReference type="ChEBI" id="CHEBI:15378"/>
        <dbReference type="ChEBI" id="CHEBI:30616"/>
        <dbReference type="ChEBI" id="CHEBI:43474"/>
        <dbReference type="ChEBI" id="CHEBI:456216"/>
        <dbReference type="EC" id="5.6.2.4"/>
    </reaction>
</comment>
<reference evidence="12" key="1">
    <citation type="submission" date="2020-12" db="EMBL/GenBank/DDBJ databases">
        <title>Enhanced detection system for hospital associated transmission using whole genome sequencing surveillance.</title>
        <authorList>
            <person name="Harrison L.H."/>
            <person name="Van Tyne D."/>
            <person name="Marsh J.W."/>
            <person name="Griffith M.P."/>
            <person name="Snyder D.J."/>
            <person name="Cooper V.S."/>
            <person name="Mustapha M."/>
        </authorList>
    </citation>
    <scope>NUCLEOTIDE SEQUENCE</scope>
    <source>
        <strain evidence="12">PSB00042</strain>
    </source>
</reference>
<dbReference type="Pfam" id="PF13361">
    <property type="entry name" value="UvrD_C"/>
    <property type="match status" value="1"/>
</dbReference>
<comment type="caution">
    <text evidence="12">The sequence shown here is derived from an EMBL/GenBank/DDBJ whole genome shotgun (WGS) entry which is preliminary data.</text>
</comment>
<evidence type="ECO:0000259" key="10">
    <source>
        <dbReference type="Pfam" id="PF00580"/>
    </source>
</evidence>
<protein>
    <recommendedName>
        <fullName evidence="7">DNA 3'-5' helicase</fullName>
        <ecNumber evidence="7">5.6.2.4</ecNumber>
    </recommendedName>
</protein>
<keyword evidence="3 12" id="KW-0347">Helicase</keyword>
<dbReference type="InterPro" id="IPR014017">
    <property type="entry name" value="DNA_helicase_UvrD-like_C"/>
</dbReference>
<dbReference type="SUPFAM" id="SSF52540">
    <property type="entry name" value="P-loop containing nucleoside triphosphate hydrolases"/>
    <property type="match status" value="1"/>
</dbReference>
<dbReference type="InterPro" id="IPR014016">
    <property type="entry name" value="UvrD-like_ATP-bd"/>
</dbReference>
<evidence type="ECO:0000256" key="3">
    <source>
        <dbReference type="ARBA" id="ARBA00022806"/>
    </source>
</evidence>
<comment type="catalytic activity">
    <reaction evidence="6">
        <text>Couples ATP hydrolysis with the unwinding of duplex DNA by translocating in the 3'-5' direction.</text>
        <dbReference type="EC" id="5.6.2.4"/>
    </reaction>
</comment>
<evidence type="ECO:0000256" key="6">
    <source>
        <dbReference type="ARBA" id="ARBA00034617"/>
    </source>
</evidence>
<evidence type="ECO:0000256" key="4">
    <source>
        <dbReference type="ARBA" id="ARBA00022840"/>
    </source>
</evidence>
<dbReference type="RefSeq" id="WP_198747540.1">
    <property type="nucleotide sequence ID" value="NZ_JAEHTE010000015.1"/>
</dbReference>
<evidence type="ECO:0000256" key="9">
    <source>
        <dbReference type="SAM" id="Coils"/>
    </source>
</evidence>
<evidence type="ECO:0000256" key="1">
    <source>
        <dbReference type="ARBA" id="ARBA00022741"/>
    </source>
</evidence>
<proteinExistence type="predicted"/>
<evidence type="ECO:0000259" key="11">
    <source>
        <dbReference type="Pfam" id="PF13361"/>
    </source>
</evidence>
<dbReference type="Proteomes" id="UP000637061">
    <property type="component" value="Unassembled WGS sequence"/>
</dbReference>
<feature type="domain" description="UvrD-like helicase C-terminal" evidence="11">
    <location>
        <begin position="565"/>
        <end position="627"/>
    </location>
</feature>
<name>A0A8I1EH26_PSEPU</name>
<dbReference type="PANTHER" id="PTHR11070:SF30">
    <property type="entry name" value="F-BOX DNA HELICASE 1"/>
    <property type="match status" value="1"/>
</dbReference>
<organism evidence="12 13">
    <name type="scientific">Pseudomonas putida</name>
    <name type="common">Arthrobacter siderocapsulatus</name>
    <dbReference type="NCBI Taxonomy" id="303"/>
    <lineage>
        <taxon>Bacteria</taxon>
        <taxon>Pseudomonadati</taxon>
        <taxon>Pseudomonadota</taxon>
        <taxon>Gammaproteobacteria</taxon>
        <taxon>Pseudomonadales</taxon>
        <taxon>Pseudomonadaceae</taxon>
        <taxon>Pseudomonas</taxon>
    </lineage>
</organism>
<dbReference type="Pfam" id="PF00580">
    <property type="entry name" value="UvrD-helicase"/>
    <property type="match status" value="1"/>
</dbReference>
<feature type="coiled-coil region" evidence="9">
    <location>
        <begin position="13"/>
        <end position="47"/>
    </location>
</feature>
<dbReference type="GO" id="GO:0043138">
    <property type="term" value="F:3'-5' DNA helicase activity"/>
    <property type="evidence" value="ECO:0007669"/>
    <property type="project" value="UniProtKB-EC"/>
</dbReference>
<dbReference type="GO" id="GO:0031297">
    <property type="term" value="P:replication fork processing"/>
    <property type="evidence" value="ECO:0007669"/>
    <property type="project" value="TreeGrafter"/>
</dbReference>
<dbReference type="GO" id="GO:0000724">
    <property type="term" value="P:double-strand break repair via homologous recombination"/>
    <property type="evidence" value="ECO:0007669"/>
    <property type="project" value="TreeGrafter"/>
</dbReference>
<dbReference type="EC" id="5.6.2.4" evidence="7"/>
<evidence type="ECO:0000313" key="12">
    <source>
        <dbReference type="EMBL" id="MBI6885137.1"/>
    </source>
</evidence>
<keyword evidence="9" id="KW-0175">Coiled coil</keyword>
<dbReference type="EMBL" id="JAEHTE010000015">
    <property type="protein sequence ID" value="MBI6885137.1"/>
    <property type="molecule type" value="Genomic_DNA"/>
</dbReference>
<gene>
    <name evidence="12" type="ORF">JEU22_14575</name>
</gene>
<dbReference type="InterPro" id="IPR027417">
    <property type="entry name" value="P-loop_NTPase"/>
</dbReference>
<accession>A0A8I1EH26</accession>
<evidence type="ECO:0000256" key="7">
    <source>
        <dbReference type="ARBA" id="ARBA00034808"/>
    </source>
</evidence>
<keyword evidence="2" id="KW-0378">Hydrolase</keyword>
<dbReference type="Gene3D" id="3.40.50.300">
    <property type="entry name" value="P-loop containing nucleotide triphosphate hydrolases"/>
    <property type="match status" value="2"/>
</dbReference>
<evidence type="ECO:0000313" key="13">
    <source>
        <dbReference type="Proteomes" id="UP000637061"/>
    </source>
</evidence>
<dbReference type="PANTHER" id="PTHR11070">
    <property type="entry name" value="UVRD / RECB / PCRA DNA HELICASE FAMILY MEMBER"/>
    <property type="match status" value="1"/>
</dbReference>
<evidence type="ECO:0000256" key="8">
    <source>
        <dbReference type="ARBA" id="ARBA00048988"/>
    </source>
</evidence>
<sequence length="638" mass="69531">MAAHKGKEFKALLDRKDSQIAKLEDDNARITASLEDALSEVKRLSEALASNGIPGAVPQAKVLVPSKALAQTPIAKPVLNSAAAPKIQSLAAQAEISSGNPGEPGRIKNPALAMVGKPAKGVSVQQLNALVAPALVTNTDNLFFRGFHVTDEQQNGLSLALKGGDLKIEAGAGSGKTSQLSAISSEFGSGRYGRKKGLYLAFNKSTIQDARASFHTSTKCLTAHGAAFAQVGCHYDNRGRLEGRLTPAVVVQTLKLNDYHHVSAYTVAALLIAWVGKFCQSSDDEIGFSNVPWDFLKTLTLEGDRNVAYALAKQYAADLRPLAAWLWDLLADYKSNVPITPDVYLKVWALSKPRLNVDFVLFDEAQDASPSMLQVIQAQHAQKIWVGDRRQQIYAWRGAVNAMNKITTEHSSTLTRSFRYGQPIAELANCVLRNFLNETDFSLVGSSDVQSQIKKVNRPSAYLCRTNRSAVAELMRAMNERKSVHIAGGVQELVYDIESADALMNGRRPRSAAFQVFENWGALVEYSESPAGGDLKPLVKMIDQWGVQNLQRALGYASGIKESAADLTISTVHKVKGREYPTVRLADDFIYPTTDKEDPVSKFNEEDANLLYVAITRAKYELDITNCTAAQAAMEGKR</sequence>
<dbReference type="GO" id="GO:0005524">
    <property type="term" value="F:ATP binding"/>
    <property type="evidence" value="ECO:0007669"/>
    <property type="project" value="UniProtKB-KW"/>
</dbReference>
<dbReference type="GO" id="GO:0016787">
    <property type="term" value="F:hydrolase activity"/>
    <property type="evidence" value="ECO:0007669"/>
    <property type="project" value="UniProtKB-KW"/>
</dbReference>